<feature type="domain" description="ZSWIM1/3 RNaseH-like" evidence="2">
    <location>
        <begin position="416"/>
        <end position="543"/>
    </location>
</feature>
<name>A0A6G0S7B9_9STRA</name>
<evidence type="ECO:0000313" key="4">
    <source>
        <dbReference type="Proteomes" id="UP000486351"/>
    </source>
</evidence>
<dbReference type="Pfam" id="PF21056">
    <property type="entry name" value="ZSWIM1-3_RNaseH-like"/>
    <property type="match status" value="1"/>
</dbReference>
<dbReference type="EMBL" id="QXFY01000221">
    <property type="protein sequence ID" value="KAE9351603.1"/>
    <property type="molecule type" value="Genomic_DNA"/>
</dbReference>
<evidence type="ECO:0000313" key="3">
    <source>
        <dbReference type="EMBL" id="KAE9351603.1"/>
    </source>
</evidence>
<reference evidence="3 4" key="1">
    <citation type="submission" date="2018-09" db="EMBL/GenBank/DDBJ databases">
        <title>Genomic investigation of the strawberry pathogen Phytophthora fragariae indicates pathogenicity is determined by transcriptional variation in three key races.</title>
        <authorList>
            <person name="Adams T.M."/>
            <person name="Armitage A.D."/>
            <person name="Sobczyk M.K."/>
            <person name="Bates H.J."/>
            <person name="Dunwell J.M."/>
            <person name="Nellist C.F."/>
            <person name="Harrison R.J."/>
        </authorList>
    </citation>
    <scope>NUCLEOTIDE SEQUENCE [LARGE SCALE GENOMIC DNA]</scope>
    <source>
        <strain evidence="3 4">NOV-77</strain>
    </source>
</reference>
<evidence type="ECO:0000256" key="1">
    <source>
        <dbReference type="SAM" id="MobiDB-lite"/>
    </source>
</evidence>
<organism evidence="3 4">
    <name type="scientific">Phytophthora fragariae</name>
    <dbReference type="NCBI Taxonomy" id="53985"/>
    <lineage>
        <taxon>Eukaryota</taxon>
        <taxon>Sar</taxon>
        <taxon>Stramenopiles</taxon>
        <taxon>Oomycota</taxon>
        <taxon>Peronosporomycetes</taxon>
        <taxon>Peronosporales</taxon>
        <taxon>Peronosporaceae</taxon>
        <taxon>Phytophthora</taxon>
    </lineage>
</organism>
<gene>
    <name evidence="3" type="ORF">PF008_g5851</name>
</gene>
<dbReference type="SUPFAM" id="SSF54001">
    <property type="entry name" value="Cysteine proteinases"/>
    <property type="match status" value="1"/>
</dbReference>
<dbReference type="PANTHER" id="PTHR31569:SF4">
    <property type="entry name" value="SWIM-TYPE DOMAIN-CONTAINING PROTEIN"/>
    <property type="match status" value="1"/>
</dbReference>
<protein>
    <recommendedName>
        <fullName evidence="2">ZSWIM1/3 RNaseH-like domain-containing protein</fullName>
    </recommendedName>
</protein>
<dbReference type="InterPro" id="IPR052579">
    <property type="entry name" value="Zinc_finger_SWIM"/>
</dbReference>
<dbReference type="AlphaFoldDB" id="A0A6G0S7B9"/>
<feature type="region of interest" description="Disordered" evidence="1">
    <location>
        <begin position="24"/>
        <end position="48"/>
    </location>
</feature>
<dbReference type="PANTHER" id="PTHR31569">
    <property type="entry name" value="SWIM-TYPE DOMAIN-CONTAINING PROTEIN"/>
    <property type="match status" value="1"/>
</dbReference>
<dbReference type="InterPro" id="IPR038765">
    <property type="entry name" value="Papain-like_cys_pep_sf"/>
</dbReference>
<proteinExistence type="predicted"/>
<dbReference type="InterPro" id="IPR048324">
    <property type="entry name" value="ZSWIM1-3_RNaseH-like"/>
</dbReference>
<evidence type="ECO:0000259" key="2">
    <source>
        <dbReference type="Pfam" id="PF21056"/>
    </source>
</evidence>
<dbReference type="Gene3D" id="3.40.395.10">
    <property type="entry name" value="Adenoviral Proteinase, Chain A"/>
    <property type="match status" value="1"/>
</dbReference>
<comment type="caution">
    <text evidence="3">The sequence shown here is derived from an EMBL/GenBank/DDBJ whole genome shotgun (WGS) entry which is preliminary data.</text>
</comment>
<sequence>MSETSEGGEDAEVRDLLEGRDRLLRLRAQRQGSSGKSPGAGRSRAIEEETRSAAFAVVQAAMSREEVQEMVRKKREEYAAKFAAGEVTAPVFSRIKRSKTAARACKKYVPVNGDTELVAMDPDMDAEDTAAWSDDTANDDNFVPISPPSDFVDGDIVSSADEAKYFFGLSSSSDDGDTAPTHAILKRAQYEIPQTRMTEQAAGTNTARGLIQSDSSELFLSGFPSRWLSWERFHEALKEFSAKTKQRFIVRSTSSIKKRNKQITSGARKIPAFWKQYCKTLVCTHGLEQRPRGTGARQHQSVRYTGCSAKINTRLTRTDREYYIYARASGEHNHALTDELWDYYAEDRTIHDPALLSTVADMRSAGSSYKGILAWLRKKSGKKTKLKDVHNIFQELKHSAKGDTSDAERTESILQEFANQLDGNTARIFVDKTRDVAVAVVFQTEGMRRLFSAFPEVVMVDTTHDTNANAYKLFSFVVHDCFGKGQYVQHALVERETNDILRLVVNVFKDNNPAYSNVKVVMTDKAFHEKDVLAEVFKQARQLLCQFHVQQWFAKQSDSYLPHSGHEDVPVRLWFCTDNDAAVPLCESSPPCAGSATVLNDILTGGYSYDTAVQAMKIFNMQVVMRALSLLASSTKRAVACWPDIGDVTREQLEFMAFEPLQDRKETVKVKVKALNLRLAVVGNEAIDGFRLLSFRHQQWLSTTAIITAMKALAVKYGSVGVVSPSFMEAREPDRKRIVANAYNAFSPVKRDIIGALNFGQAHWVSYHIDMRTSTCRLFDPLQGHKNYIKLRTTLKEVVEPLLPMNAELKFFQITSCLQQDSDNCGLWRLVMLELALANDRWNKALYKVVPYLRLRYLDMCTSYIEERRGDSPQENL</sequence>
<accession>A0A6G0S7B9</accession>
<dbReference type="Proteomes" id="UP000486351">
    <property type="component" value="Unassembled WGS sequence"/>
</dbReference>